<evidence type="ECO:0008006" key="4">
    <source>
        <dbReference type="Google" id="ProtNLM"/>
    </source>
</evidence>
<evidence type="ECO:0000313" key="2">
    <source>
        <dbReference type="EMBL" id="RBI66145.1"/>
    </source>
</evidence>
<proteinExistence type="predicted"/>
<organism evidence="2 3">
    <name type="scientific">Vreelandella sulfidaeris</name>
    <dbReference type="NCBI Taxonomy" id="115553"/>
    <lineage>
        <taxon>Bacteria</taxon>
        <taxon>Pseudomonadati</taxon>
        <taxon>Pseudomonadota</taxon>
        <taxon>Gammaproteobacteria</taxon>
        <taxon>Oceanospirillales</taxon>
        <taxon>Halomonadaceae</taxon>
        <taxon>Vreelandella</taxon>
    </lineage>
</organism>
<dbReference type="OrthoDB" id="6164698at2"/>
<evidence type="ECO:0000256" key="1">
    <source>
        <dbReference type="SAM" id="SignalP"/>
    </source>
</evidence>
<gene>
    <name evidence="2" type="ORF">DQ400_15510</name>
</gene>
<dbReference type="EMBL" id="QNTU01000011">
    <property type="protein sequence ID" value="RBI66145.1"/>
    <property type="molecule type" value="Genomic_DNA"/>
</dbReference>
<name>A0A365TK46_9GAMM</name>
<keyword evidence="1" id="KW-0732">Signal</keyword>
<dbReference type="Proteomes" id="UP000252204">
    <property type="component" value="Unassembled WGS sequence"/>
</dbReference>
<sequence length="169" mass="16871">MTIKRTLKGLAATSMLLLAAGCAAPQGSGMLQNSAVTAITGVADVLGGRNNNSASAAGANSASHMQGVQGLVNGGKAGMSGAAYGAVGAGALGLADMGMRSAFTALQGESEVGFEDVANMKQNIAKSDPYVDGEGRTCIDYHITVTGGPEDSDQNVTTCQNAGGDWERI</sequence>
<feature type="signal peptide" evidence="1">
    <location>
        <begin position="1"/>
        <end position="19"/>
    </location>
</feature>
<accession>A0A365TK46</accession>
<dbReference type="PROSITE" id="PS51257">
    <property type="entry name" value="PROKAR_LIPOPROTEIN"/>
    <property type="match status" value="1"/>
</dbReference>
<reference evidence="3" key="1">
    <citation type="submission" date="2018-06" db="EMBL/GenBank/DDBJ databases">
        <title>Whole genome sequencing of four bacterial strains from South Shetland trench revealing bio-synthetic gene clusters.</title>
        <authorList>
            <person name="Abdel-Mageed W.M."/>
            <person name="Lehri B."/>
            <person name="Jarmusch S."/>
            <person name="Miranda K."/>
            <person name="Goodfellow M."/>
            <person name="Jaspars M."/>
            <person name="Karlyshev A.V."/>
        </authorList>
    </citation>
    <scope>NUCLEOTIDE SEQUENCE [LARGE SCALE GENOMIC DNA]</scope>
    <source>
        <strain evidence="3">SST4</strain>
    </source>
</reference>
<dbReference type="AlphaFoldDB" id="A0A365TK46"/>
<evidence type="ECO:0000313" key="3">
    <source>
        <dbReference type="Proteomes" id="UP000252204"/>
    </source>
</evidence>
<protein>
    <recommendedName>
        <fullName evidence="4">Surface antigen domain-containing protein</fullName>
    </recommendedName>
</protein>
<dbReference type="RefSeq" id="WP_113270599.1">
    <property type="nucleotide sequence ID" value="NZ_QNTU01000011.1"/>
</dbReference>
<comment type="caution">
    <text evidence="2">The sequence shown here is derived from an EMBL/GenBank/DDBJ whole genome shotgun (WGS) entry which is preliminary data.</text>
</comment>
<keyword evidence="3" id="KW-1185">Reference proteome</keyword>
<feature type="chain" id="PRO_5017007694" description="Surface antigen domain-containing protein" evidence="1">
    <location>
        <begin position="20"/>
        <end position="169"/>
    </location>
</feature>